<evidence type="ECO:0000256" key="4">
    <source>
        <dbReference type="ARBA" id="ARBA00022827"/>
    </source>
</evidence>
<dbReference type="InterPro" id="IPR051820">
    <property type="entry name" value="FAD-binding_MO"/>
</dbReference>
<dbReference type="OrthoDB" id="9766402at2"/>
<keyword evidence="9" id="KW-1185">Reference proteome</keyword>
<gene>
    <name evidence="8" type="ORF">DEH84_15560</name>
</gene>
<protein>
    <submittedName>
        <fullName evidence="8">FAD-containing monooxygenase EthA</fullName>
    </submittedName>
</protein>
<dbReference type="EMBL" id="CP029210">
    <property type="protein sequence ID" value="AWI54683.1"/>
    <property type="molecule type" value="Genomic_DNA"/>
</dbReference>
<dbReference type="SUPFAM" id="SSF51905">
    <property type="entry name" value="FAD/NAD(P)-binding domain"/>
    <property type="match status" value="1"/>
</dbReference>
<name>A0A2U8FUF7_9BURK</name>
<dbReference type="Pfam" id="PF00743">
    <property type="entry name" value="FMO-like"/>
    <property type="match status" value="1"/>
</dbReference>
<dbReference type="GO" id="GO:0004499">
    <property type="term" value="F:N,N-dimethylaniline monooxygenase activity"/>
    <property type="evidence" value="ECO:0007669"/>
    <property type="project" value="InterPro"/>
</dbReference>
<proteinExistence type="inferred from homology"/>
<sequence length="490" mass="54381">MHPTHLDVLIVGAGLSGIGAAALLQRELPGLRLAVLEARDAPGGTWDLFRYPGMRSDSDMHTLGHRFRPWQGAHRTASGEAIRRYLDDTIAEHDLGRLIRLQHRVVGARWDDATALWHVDVEIGPERTRCTLQARFLYACSGYYRMDQGHTPTWPGQADYTGRIVHPQHWPQDLAVAGQRVVVIGSGATAVTLVPALAARGAQVTMLQRSPTYVEVRAGESALARHLTRWLPAPLAGRLIRQARAARQVLVHRLSRRWPEAVRRHLLRGVAQALGPRQDLLVHFTPHYRPWDQRVCLAPNGDLFTALREGHAEVVTDTVDHFTPDGVALASGRHLPADIVVTATGLDLLALGGMTLTVNDAPVVLRRTFSHRGMMLAGVPNFAYAFGYTHASWTLRAELATEQVVRVLRHLRGTGLRRCMPRAPADLRTDRRLDFQPGYVLRNLHCFPKAGTQGPWRTPDNALLDRWRLRLAGLDDGALVFDNPAPRPAA</sequence>
<dbReference type="Proteomes" id="UP000244892">
    <property type="component" value="Chromosome"/>
</dbReference>
<dbReference type="InterPro" id="IPR020946">
    <property type="entry name" value="Flavin_mOase-like"/>
</dbReference>
<dbReference type="PRINTS" id="PR00945">
    <property type="entry name" value="HGRDTASE"/>
</dbReference>
<dbReference type="FunFam" id="3.50.50.60:FF:000228">
    <property type="entry name" value="FAD-containing monooxygenase EthA"/>
    <property type="match status" value="1"/>
</dbReference>
<evidence type="ECO:0000256" key="1">
    <source>
        <dbReference type="ARBA" id="ARBA00001974"/>
    </source>
</evidence>
<dbReference type="Pfam" id="PF13450">
    <property type="entry name" value="NAD_binding_8"/>
    <property type="match status" value="1"/>
</dbReference>
<evidence type="ECO:0000256" key="3">
    <source>
        <dbReference type="ARBA" id="ARBA00022630"/>
    </source>
</evidence>
<dbReference type="Gene3D" id="3.50.50.60">
    <property type="entry name" value="FAD/NAD(P)-binding domain"/>
    <property type="match status" value="2"/>
</dbReference>
<evidence type="ECO:0000256" key="5">
    <source>
        <dbReference type="ARBA" id="ARBA00022857"/>
    </source>
</evidence>
<evidence type="ECO:0000313" key="9">
    <source>
        <dbReference type="Proteomes" id="UP000244892"/>
    </source>
</evidence>
<evidence type="ECO:0000313" key="8">
    <source>
        <dbReference type="EMBL" id="AWI54683.1"/>
    </source>
</evidence>
<evidence type="ECO:0000256" key="6">
    <source>
        <dbReference type="ARBA" id="ARBA00023002"/>
    </source>
</evidence>
<accession>A0A2U8FUF7</accession>
<dbReference type="PANTHER" id="PTHR43872:SF1">
    <property type="entry name" value="MONOOXYGENASE, PUTATIVE (AFU_ORTHOLOGUE AFUA_8G02570)-RELATED"/>
    <property type="match status" value="1"/>
</dbReference>
<keyword evidence="6" id="KW-0560">Oxidoreductase</keyword>
<organism evidence="8 9">
    <name type="scientific">Aquabacterium olei</name>
    <dbReference type="NCBI Taxonomy" id="1296669"/>
    <lineage>
        <taxon>Bacteria</taxon>
        <taxon>Pseudomonadati</taxon>
        <taxon>Pseudomonadota</taxon>
        <taxon>Betaproteobacteria</taxon>
        <taxon>Burkholderiales</taxon>
        <taxon>Aquabacterium</taxon>
    </lineage>
</organism>
<comment type="cofactor">
    <cofactor evidence="1">
        <name>FAD</name>
        <dbReference type="ChEBI" id="CHEBI:57692"/>
    </cofactor>
</comment>
<evidence type="ECO:0000256" key="2">
    <source>
        <dbReference type="ARBA" id="ARBA00010139"/>
    </source>
</evidence>
<dbReference type="GO" id="GO:0050661">
    <property type="term" value="F:NADP binding"/>
    <property type="evidence" value="ECO:0007669"/>
    <property type="project" value="InterPro"/>
</dbReference>
<reference evidence="8 9" key="1">
    <citation type="submission" date="2018-05" db="EMBL/GenBank/DDBJ databases">
        <title>complete genome sequence of Aquabacterium olei NBRC 110486.</title>
        <authorList>
            <person name="Tang B."/>
            <person name="Chang J."/>
            <person name="Zhang L."/>
            <person name="Yang H."/>
        </authorList>
    </citation>
    <scope>NUCLEOTIDE SEQUENCE [LARGE SCALE GENOMIC DNA]</scope>
    <source>
        <strain evidence="8 9">NBRC 110486</strain>
    </source>
</reference>
<evidence type="ECO:0000256" key="7">
    <source>
        <dbReference type="ARBA" id="ARBA00023033"/>
    </source>
</evidence>
<keyword evidence="7 8" id="KW-0503">Monooxygenase</keyword>
<keyword evidence="3" id="KW-0285">Flavoprotein</keyword>
<dbReference type="InterPro" id="IPR036188">
    <property type="entry name" value="FAD/NAD-bd_sf"/>
</dbReference>
<keyword evidence="4" id="KW-0274">FAD</keyword>
<dbReference type="KEGG" id="aon:DEH84_15560"/>
<dbReference type="RefSeq" id="WP_109037674.1">
    <property type="nucleotide sequence ID" value="NZ_CP029210.1"/>
</dbReference>
<dbReference type="PANTHER" id="PTHR43872">
    <property type="entry name" value="MONOOXYGENASE, PUTATIVE (AFU_ORTHOLOGUE AFUA_8G02570)-RELATED"/>
    <property type="match status" value="1"/>
</dbReference>
<comment type="similarity">
    <text evidence="2">Belongs to the FAD-binding monooxygenase family.</text>
</comment>
<dbReference type="GO" id="GO:0050660">
    <property type="term" value="F:flavin adenine dinucleotide binding"/>
    <property type="evidence" value="ECO:0007669"/>
    <property type="project" value="InterPro"/>
</dbReference>
<keyword evidence="5" id="KW-0521">NADP</keyword>
<dbReference type="AlphaFoldDB" id="A0A2U8FUF7"/>